<evidence type="ECO:0000256" key="2">
    <source>
        <dbReference type="ARBA" id="ARBA00022679"/>
    </source>
</evidence>
<evidence type="ECO:0000313" key="6">
    <source>
        <dbReference type="Proteomes" id="UP000771749"/>
    </source>
</evidence>
<dbReference type="PANTHER" id="PTHR43320:SF2">
    <property type="entry name" value="2-DEHYDRO-3-DEOXYGLUCONOKINASE_2-DEHYDRO-3-DEOXYGALACTONOKINASE"/>
    <property type="match status" value="1"/>
</dbReference>
<evidence type="ECO:0000259" key="4">
    <source>
        <dbReference type="Pfam" id="PF00294"/>
    </source>
</evidence>
<evidence type="ECO:0000256" key="1">
    <source>
        <dbReference type="ARBA" id="ARBA00010688"/>
    </source>
</evidence>
<sequence>MPKVITFGEIMLRLSTPGYLRFSQARQFEATFGGGEANVAVSLANYGIETEFVTRFPKNDIAASCIRDLHSYGVGTKYCVFGGDRLGIYFLETGAVARASKVVYDRAHSAISEIEKGMIDWDRVFEGADWFHWTGITPAISQGAADVCLEAIRAANRLGLTVSCDLNYRKNLWKYGKTASEVMPELVEGCDIILGNEEDAEKVFGIKPEGFDATATKGEVDAAGFESVCRQLMEKFPRAKKVIITLRGSINANHNTWGGVLFDGTRLYQSARYDITHIVDRVGGGDSFMGGLIYGLLTYTGDDRKALDFAVAASCLKHTVFGDFNQVTVAEVENLMKGDGSGRVSR</sequence>
<protein>
    <submittedName>
        <fullName evidence="5">Sugar kinase</fullName>
    </submittedName>
</protein>
<keyword evidence="3 5" id="KW-0418">Kinase</keyword>
<dbReference type="PANTHER" id="PTHR43320">
    <property type="entry name" value="SUGAR KINASE"/>
    <property type="match status" value="1"/>
</dbReference>
<dbReference type="InterPro" id="IPR011611">
    <property type="entry name" value="PfkB_dom"/>
</dbReference>
<feature type="domain" description="Carbohydrate kinase PfkB" evidence="4">
    <location>
        <begin position="1"/>
        <end position="322"/>
    </location>
</feature>
<dbReference type="CDD" id="cd01166">
    <property type="entry name" value="KdgK"/>
    <property type="match status" value="1"/>
</dbReference>
<dbReference type="Gene3D" id="3.40.1190.20">
    <property type="match status" value="1"/>
</dbReference>
<reference evidence="5" key="2">
    <citation type="journal article" date="2021" name="PeerJ">
        <title>Extensive microbial diversity within the chicken gut microbiome revealed by metagenomics and culture.</title>
        <authorList>
            <person name="Gilroy R."/>
            <person name="Ravi A."/>
            <person name="Getino M."/>
            <person name="Pursley I."/>
            <person name="Horton D.L."/>
            <person name="Alikhan N.F."/>
            <person name="Baker D."/>
            <person name="Gharbi K."/>
            <person name="Hall N."/>
            <person name="Watson M."/>
            <person name="Adriaenssens E.M."/>
            <person name="Foster-Nyarko E."/>
            <person name="Jarju S."/>
            <person name="Secka A."/>
            <person name="Antonio M."/>
            <person name="Oren A."/>
            <person name="Chaudhuri R.R."/>
            <person name="La Ragione R."/>
            <person name="Hildebrand F."/>
            <person name="Pallen M.J."/>
        </authorList>
    </citation>
    <scope>NUCLEOTIDE SEQUENCE</scope>
    <source>
        <strain evidence="5">F1-3629</strain>
    </source>
</reference>
<dbReference type="InterPro" id="IPR029056">
    <property type="entry name" value="Ribokinase-like"/>
</dbReference>
<evidence type="ECO:0000256" key="3">
    <source>
        <dbReference type="ARBA" id="ARBA00022777"/>
    </source>
</evidence>
<dbReference type="SUPFAM" id="SSF53613">
    <property type="entry name" value="Ribokinase-like"/>
    <property type="match status" value="1"/>
</dbReference>
<dbReference type="InterPro" id="IPR052700">
    <property type="entry name" value="Carb_kinase_PfkB-like"/>
</dbReference>
<gene>
    <name evidence="5" type="ORF">IAC07_06305</name>
</gene>
<comment type="similarity">
    <text evidence="1">Belongs to the carbohydrate kinase PfkB family.</text>
</comment>
<dbReference type="Proteomes" id="UP000771749">
    <property type="component" value="Unassembled WGS sequence"/>
</dbReference>
<evidence type="ECO:0000313" key="5">
    <source>
        <dbReference type="EMBL" id="MBO8454315.1"/>
    </source>
</evidence>
<comment type="caution">
    <text evidence="5">The sequence shown here is derived from an EMBL/GenBank/DDBJ whole genome shotgun (WGS) entry which is preliminary data.</text>
</comment>
<name>A0A940IGU7_9BACT</name>
<proteinExistence type="inferred from homology"/>
<dbReference type="EMBL" id="JADIMJ010000094">
    <property type="protein sequence ID" value="MBO8454315.1"/>
    <property type="molecule type" value="Genomic_DNA"/>
</dbReference>
<dbReference type="GO" id="GO:0016301">
    <property type="term" value="F:kinase activity"/>
    <property type="evidence" value="ECO:0007669"/>
    <property type="project" value="UniProtKB-KW"/>
</dbReference>
<organism evidence="5 6">
    <name type="scientific">Candidatus Cryptobacteroides gallistercoris</name>
    <dbReference type="NCBI Taxonomy" id="2840765"/>
    <lineage>
        <taxon>Bacteria</taxon>
        <taxon>Pseudomonadati</taxon>
        <taxon>Bacteroidota</taxon>
        <taxon>Bacteroidia</taxon>
        <taxon>Bacteroidales</taxon>
        <taxon>Candidatus Cryptobacteroides</taxon>
    </lineage>
</organism>
<accession>A0A940IGU7</accession>
<reference evidence="5" key="1">
    <citation type="submission" date="2020-10" db="EMBL/GenBank/DDBJ databases">
        <authorList>
            <person name="Gilroy R."/>
        </authorList>
    </citation>
    <scope>NUCLEOTIDE SEQUENCE</scope>
    <source>
        <strain evidence="5">F1-3629</strain>
    </source>
</reference>
<dbReference type="AlphaFoldDB" id="A0A940IGU7"/>
<dbReference type="Pfam" id="PF00294">
    <property type="entry name" value="PfkB"/>
    <property type="match status" value="1"/>
</dbReference>
<keyword evidence="2" id="KW-0808">Transferase</keyword>